<dbReference type="PANTHER" id="PTHR35870">
    <property type="entry name" value="PROTEIN, PUTATIVE (AFU_ORTHOLOGUE AFUA_5G03330)-RELATED"/>
    <property type="match status" value="1"/>
</dbReference>
<evidence type="ECO:0000313" key="3">
    <source>
        <dbReference type="Proteomes" id="UP000799423"/>
    </source>
</evidence>
<dbReference type="EMBL" id="MU006362">
    <property type="protein sequence ID" value="KAF2844833.1"/>
    <property type="molecule type" value="Genomic_DNA"/>
</dbReference>
<organism evidence="2 3">
    <name type="scientific">Plenodomus tracheiphilus IPT5</name>
    <dbReference type="NCBI Taxonomy" id="1408161"/>
    <lineage>
        <taxon>Eukaryota</taxon>
        <taxon>Fungi</taxon>
        <taxon>Dikarya</taxon>
        <taxon>Ascomycota</taxon>
        <taxon>Pezizomycotina</taxon>
        <taxon>Dothideomycetes</taxon>
        <taxon>Pleosporomycetidae</taxon>
        <taxon>Pleosporales</taxon>
        <taxon>Pleosporineae</taxon>
        <taxon>Leptosphaeriaceae</taxon>
        <taxon>Plenodomus</taxon>
    </lineage>
</organism>
<reference evidence="2" key="1">
    <citation type="submission" date="2020-01" db="EMBL/GenBank/DDBJ databases">
        <authorList>
            <consortium name="DOE Joint Genome Institute"/>
            <person name="Haridas S."/>
            <person name="Albert R."/>
            <person name="Binder M."/>
            <person name="Bloem J."/>
            <person name="Labutti K."/>
            <person name="Salamov A."/>
            <person name="Andreopoulos B."/>
            <person name="Baker S.E."/>
            <person name="Barry K."/>
            <person name="Bills G."/>
            <person name="Bluhm B.H."/>
            <person name="Cannon C."/>
            <person name="Castanera R."/>
            <person name="Culley D.E."/>
            <person name="Daum C."/>
            <person name="Ezra D."/>
            <person name="Gonzalez J.B."/>
            <person name="Henrissat B."/>
            <person name="Kuo A."/>
            <person name="Liang C."/>
            <person name="Lipzen A."/>
            <person name="Lutzoni F."/>
            <person name="Magnuson J."/>
            <person name="Mondo S."/>
            <person name="Nolan M."/>
            <person name="Ohm R."/>
            <person name="Pangilinan J."/>
            <person name="Park H.-J."/>
            <person name="Ramirez L."/>
            <person name="Alfaro M."/>
            <person name="Sun H."/>
            <person name="Tritt A."/>
            <person name="Yoshinaga Y."/>
            <person name="Zwiers L.-H."/>
            <person name="Turgeon B.G."/>
            <person name="Goodwin S.B."/>
            <person name="Spatafora J.W."/>
            <person name="Crous P.W."/>
            <person name="Grigoriev I.V."/>
        </authorList>
    </citation>
    <scope>NUCLEOTIDE SEQUENCE</scope>
    <source>
        <strain evidence="2">IPT5</strain>
    </source>
</reference>
<accession>A0A6A7AP39</accession>
<dbReference type="OrthoDB" id="10004862at2759"/>
<dbReference type="AlphaFoldDB" id="A0A6A7AP39"/>
<dbReference type="InterPro" id="IPR025337">
    <property type="entry name" value="Questin_oxidase-like"/>
</dbReference>
<evidence type="ECO:0008006" key="4">
    <source>
        <dbReference type="Google" id="ProtNLM"/>
    </source>
</evidence>
<keyword evidence="3" id="KW-1185">Reference proteome</keyword>
<sequence length="455" mass="51545">MATATVRVSPSNVGLIKAAGEVAPKSLEECNKLLQENHEEWHMFFRDTAGHNHIVHSLLTILAMGASPEELKARYEDGVSIQRAMPSVDIGLLEKLRNSEEADTLYDSIVGQVHQYHTFLEFFKGEIKDKGWKEVIQEYVLARSKLADLILARMYEGAYHPIIHLGLGVEFQQPVIIAEALAQAAAHDDSRISTLFKDSEQEAASSYPSREPKSMLELVHEVRASDAIRSAPRWTDFGNKMRDGIIGRAGEAMATLASQFRIKNDEKDLERRTAEMISTCAYFAGAAQDKSKTNRKIKIDFFYMHCVTSSIFFSVFNKQDWIKLEDRVRLVEWKARLDLAWYAVSGCAVLDGSAISTYSSPESDGLGWDELFDKVIKEHDDGHAAKFIRSLKNGENSAKEFEQGDYAEYFPMKGDMWLRLARMCQDTTENRPSDLKWVPFTGFEQPWNRPDLVAQ</sequence>
<dbReference type="PANTHER" id="PTHR35870:SF7">
    <property type="entry name" value="BAEYER-VILLIGER OXIDASE MDPL"/>
    <property type="match status" value="1"/>
</dbReference>
<keyword evidence="1" id="KW-0560">Oxidoreductase</keyword>
<dbReference type="Pfam" id="PF14027">
    <property type="entry name" value="Questin_oxidase"/>
    <property type="match status" value="1"/>
</dbReference>
<gene>
    <name evidence="2" type="ORF">T440DRAFT_409413</name>
</gene>
<protein>
    <recommendedName>
        <fullName evidence="4">Oxidoreductase AflY</fullName>
    </recommendedName>
</protein>
<proteinExistence type="predicted"/>
<name>A0A6A7AP39_9PLEO</name>
<dbReference type="GO" id="GO:0016491">
    <property type="term" value="F:oxidoreductase activity"/>
    <property type="evidence" value="ECO:0007669"/>
    <property type="project" value="UniProtKB-KW"/>
</dbReference>
<dbReference type="Proteomes" id="UP000799423">
    <property type="component" value="Unassembled WGS sequence"/>
</dbReference>
<evidence type="ECO:0000313" key="2">
    <source>
        <dbReference type="EMBL" id="KAF2844833.1"/>
    </source>
</evidence>
<evidence type="ECO:0000256" key="1">
    <source>
        <dbReference type="ARBA" id="ARBA00023002"/>
    </source>
</evidence>